<feature type="domain" description="F-box" evidence="5">
    <location>
        <begin position="150"/>
        <end position="190"/>
    </location>
</feature>
<dbReference type="InterPro" id="IPR022656">
    <property type="entry name" value="XPA_C"/>
</dbReference>
<feature type="region of interest" description="Disordered" evidence="4">
    <location>
        <begin position="263"/>
        <end position="342"/>
    </location>
</feature>
<dbReference type="InterPro" id="IPR037129">
    <property type="entry name" value="XPA_sf"/>
</dbReference>
<evidence type="ECO:0000256" key="2">
    <source>
        <dbReference type="ARBA" id="ARBA00022833"/>
    </source>
</evidence>
<comment type="caution">
    <text evidence="6">The sequence shown here is derived from an EMBL/GenBank/DDBJ whole genome shotgun (WGS) entry which is preliminary data.</text>
</comment>
<evidence type="ECO:0000256" key="4">
    <source>
        <dbReference type="SAM" id="MobiDB-lite"/>
    </source>
</evidence>
<dbReference type="Pfam" id="PF05181">
    <property type="entry name" value="XPA_C"/>
    <property type="match status" value="1"/>
</dbReference>
<evidence type="ECO:0000259" key="5">
    <source>
        <dbReference type="SMART" id="SM00256"/>
    </source>
</evidence>
<dbReference type="CDD" id="cd21075">
    <property type="entry name" value="DBD_XPA-like"/>
    <property type="match status" value="1"/>
</dbReference>
<dbReference type="EMBL" id="JAAAJA010000887">
    <property type="protein sequence ID" value="KAG0248975.1"/>
    <property type="molecule type" value="Genomic_DNA"/>
</dbReference>
<dbReference type="InterPro" id="IPR009061">
    <property type="entry name" value="DNA-bd_dom_put_sf"/>
</dbReference>
<organism evidence="6 7">
    <name type="scientific">Mortierella polycephala</name>
    <dbReference type="NCBI Taxonomy" id="41804"/>
    <lineage>
        <taxon>Eukaryota</taxon>
        <taxon>Fungi</taxon>
        <taxon>Fungi incertae sedis</taxon>
        <taxon>Mucoromycota</taxon>
        <taxon>Mortierellomycotina</taxon>
        <taxon>Mortierellomycetes</taxon>
        <taxon>Mortierellales</taxon>
        <taxon>Mortierellaceae</taxon>
        <taxon>Mortierella</taxon>
    </lineage>
</organism>
<gene>
    <name evidence="6" type="ORF">BG011_009690</name>
</gene>
<dbReference type="OrthoDB" id="68328at2759"/>
<feature type="region of interest" description="Disordered" evidence="4">
    <location>
        <begin position="613"/>
        <end position="632"/>
    </location>
</feature>
<keyword evidence="3" id="KW-0539">Nucleus</keyword>
<evidence type="ECO:0000313" key="6">
    <source>
        <dbReference type="EMBL" id="KAG0248975.1"/>
    </source>
</evidence>
<dbReference type="SUPFAM" id="SSF81383">
    <property type="entry name" value="F-box domain"/>
    <property type="match status" value="1"/>
</dbReference>
<reference evidence="6" key="1">
    <citation type="journal article" date="2020" name="Fungal Divers.">
        <title>Resolving the Mortierellaceae phylogeny through synthesis of multi-gene phylogenetics and phylogenomics.</title>
        <authorList>
            <person name="Vandepol N."/>
            <person name="Liber J."/>
            <person name="Desiro A."/>
            <person name="Na H."/>
            <person name="Kennedy M."/>
            <person name="Barry K."/>
            <person name="Grigoriev I.V."/>
            <person name="Miller A.N."/>
            <person name="O'Donnell K."/>
            <person name="Stajich J.E."/>
            <person name="Bonito G."/>
        </authorList>
    </citation>
    <scope>NUCLEOTIDE SEQUENCE</scope>
    <source>
        <strain evidence="6">KOD948</strain>
    </source>
</reference>
<dbReference type="AlphaFoldDB" id="A0A9P6TVI2"/>
<dbReference type="CDD" id="cd09917">
    <property type="entry name" value="F-box_SF"/>
    <property type="match status" value="1"/>
</dbReference>
<dbReference type="Gene3D" id="3.90.530.10">
    <property type="entry name" value="XPA C-terminal domain"/>
    <property type="match status" value="1"/>
</dbReference>
<feature type="compositionally biased region" description="Low complexity" evidence="4">
    <location>
        <begin position="406"/>
        <end position="424"/>
    </location>
</feature>
<evidence type="ECO:0000256" key="1">
    <source>
        <dbReference type="ARBA" id="ARBA00004123"/>
    </source>
</evidence>
<feature type="region of interest" description="Disordered" evidence="4">
    <location>
        <begin position="395"/>
        <end position="458"/>
    </location>
</feature>
<feature type="compositionally biased region" description="Polar residues" evidence="4">
    <location>
        <begin position="272"/>
        <end position="297"/>
    </location>
</feature>
<feature type="compositionally biased region" description="Acidic residues" evidence="4">
    <location>
        <begin position="617"/>
        <end position="632"/>
    </location>
</feature>
<dbReference type="InterPro" id="IPR001810">
    <property type="entry name" value="F-box_dom"/>
</dbReference>
<feature type="compositionally biased region" description="Polar residues" evidence="4">
    <location>
        <begin position="395"/>
        <end position="405"/>
    </location>
</feature>
<dbReference type="SMART" id="SM00256">
    <property type="entry name" value="FBOX"/>
    <property type="match status" value="1"/>
</dbReference>
<sequence>MATQVRKSRRLIEKAEKAADEAQKLNTVEAPPPPFAPASTRKRSASSALVTKRKKSAPPQVKQKRKAEKDIDTELDSNNKKKKTKTTPKEKAQSADKKQKAVVDEENQDGVNEPKPKRPRQSKKKADDTAPTSTALVVPPVNPSDPCSLFPLEIWHQILSCLPISQVATISMVSKTWLDGCRTLSLWKHICIQNRYGQPKIKYKSYMAMVCARSYFVCEWCFSHTEGKRPKRSSNIPLVIEIKRKPLPPVLLKSFEHAIQASGEESTEAIAQDSTEVATEMSAQESAQEATKASAQDTTKEPSQRPTQKDSKLSQGHSQDQSDDQSDDQQLSTPVPSHLPLPCHRQQQSLDIHVSTQNQDGVLDAQKAATAIALILKSVTDQKAADDSTLQASSSTAISVQDQTQPVVASVPSTAASNTASAHAPKADNPTADSVSPAEAKDNDKGKENDENKEDDDSLVTDRWVVCLECRQRYFKEHPESFHLESVTESHGRKHTPKITKTRAKGSFALTDDDMYTLPYDELENPHYRYAAPMMLFEQEDVQTLALDIHGGWVGIHAAKGSEARRRQLVYQIRSLAVLNRNPEKTGAKRKVVAVVKPERELEKEVLLGNEVPLVREEEEEGEEEEEADVVQ</sequence>
<feature type="compositionally biased region" description="Basic and acidic residues" evidence="4">
    <location>
        <begin position="87"/>
        <end position="103"/>
    </location>
</feature>
<dbReference type="SUPFAM" id="SSF46955">
    <property type="entry name" value="Putative DNA-binding domain"/>
    <property type="match status" value="1"/>
</dbReference>
<feature type="compositionally biased region" description="Basic and acidic residues" evidence="4">
    <location>
        <begin position="298"/>
        <end position="312"/>
    </location>
</feature>
<accession>A0A9P6TVI2</accession>
<dbReference type="InterPro" id="IPR036047">
    <property type="entry name" value="F-box-like_dom_sf"/>
</dbReference>
<dbReference type="Pfam" id="PF12937">
    <property type="entry name" value="F-box-like"/>
    <property type="match status" value="1"/>
</dbReference>
<name>A0A9P6TVI2_9FUNG</name>
<comment type="subcellular location">
    <subcellularLocation>
        <location evidence="1">Nucleus</location>
    </subcellularLocation>
</comment>
<proteinExistence type="predicted"/>
<dbReference type="GO" id="GO:0005634">
    <property type="term" value="C:nucleus"/>
    <property type="evidence" value="ECO:0007669"/>
    <property type="project" value="UniProtKB-SubCell"/>
</dbReference>
<keyword evidence="2" id="KW-0862">Zinc</keyword>
<evidence type="ECO:0000256" key="3">
    <source>
        <dbReference type="ARBA" id="ARBA00023242"/>
    </source>
</evidence>
<keyword evidence="7" id="KW-1185">Reference proteome</keyword>
<evidence type="ECO:0000313" key="7">
    <source>
        <dbReference type="Proteomes" id="UP000726737"/>
    </source>
</evidence>
<dbReference type="Proteomes" id="UP000726737">
    <property type="component" value="Unassembled WGS sequence"/>
</dbReference>
<feature type="compositionally biased region" description="Basic and acidic residues" evidence="4">
    <location>
        <begin position="439"/>
        <end position="450"/>
    </location>
</feature>
<feature type="region of interest" description="Disordered" evidence="4">
    <location>
        <begin position="17"/>
        <end position="138"/>
    </location>
</feature>
<dbReference type="Gene3D" id="1.20.1280.50">
    <property type="match status" value="1"/>
</dbReference>
<feature type="compositionally biased region" description="Basic residues" evidence="4">
    <location>
        <begin position="51"/>
        <end position="66"/>
    </location>
</feature>
<protein>
    <recommendedName>
        <fullName evidence="5">F-box domain-containing protein</fullName>
    </recommendedName>
</protein>